<evidence type="ECO:0000313" key="7">
    <source>
        <dbReference type="EMBL" id="MFC4691314.1"/>
    </source>
</evidence>
<dbReference type="InterPro" id="IPR052162">
    <property type="entry name" value="Sensor_kinase/Photoreceptor"/>
</dbReference>
<evidence type="ECO:0000256" key="5">
    <source>
        <dbReference type="ARBA" id="ARBA00022777"/>
    </source>
</evidence>
<dbReference type="PANTHER" id="PTHR43304">
    <property type="entry name" value="PHYTOCHROME-LIKE PROTEIN CPH1"/>
    <property type="match status" value="1"/>
</dbReference>
<keyword evidence="3" id="KW-0597">Phosphoprotein</keyword>
<proteinExistence type="predicted"/>
<reference evidence="8" key="1">
    <citation type="journal article" date="2019" name="Int. J. Syst. Evol. Microbiol.">
        <title>The Global Catalogue of Microorganisms (GCM) 10K type strain sequencing project: providing services to taxonomists for standard genome sequencing and annotation.</title>
        <authorList>
            <consortium name="The Broad Institute Genomics Platform"/>
            <consortium name="The Broad Institute Genome Sequencing Center for Infectious Disease"/>
            <person name="Wu L."/>
            <person name="Ma J."/>
        </authorList>
    </citation>
    <scope>NUCLEOTIDE SEQUENCE [LARGE SCALE GENOMIC DNA]</scope>
    <source>
        <strain evidence="8">CGMCC 4.7427</strain>
    </source>
</reference>
<dbReference type="GO" id="GO:0005524">
    <property type="term" value="F:ATP binding"/>
    <property type="evidence" value="ECO:0007669"/>
    <property type="project" value="UniProtKB-KW"/>
</dbReference>
<dbReference type="InterPro" id="IPR003661">
    <property type="entry name" value="HisK_dim/P_dom"/>
</dbReference>
<dbReference type="Gene3D" id="1.10.287.130">
    <property type="match status" value="1"/>
</dbReference>
<accession>A0ABV9LB53</accession>
<dbReference type="CDD" id="cd00082">
    <property type="entry name" value="HisKA"/>
    <property type="match status" value="1"/>
</dbReference>
<evidence type="ECO:0000256" key="2">
    <source>
        <dbReference type="ARBA" id="ARBA00012438"/>
    </source>
</evidence>
<name>A0ABV9LB53_9FLAO</name>
<dbReference type="InterPro" id="IPR036890">
    <property type="entry name" value="HATPase_C_sf"/>
</dbReference>
<dbReference type="RefSeq" id="WP_380035053.1">
    <property type="nucleotide sequence ID" value="NZ_JBHSHB010000024.1"/>
</dbReference>
<evidence type="ECO:0000256" key="1">
    <source>
        <dbReference type="ARBA" id="ARBA00000085"/>
    </source>
</evidence>
<dbReference type="InterPro" id="IPR004358">
    <property type="entry name" value="Sig_transdc_His_kin-like_C"/>
</dbReference>
<dbReference type="Pfam" id="PF02518">
    <property type="entry name" value="HATPase_c"/>
    <property type="match status" value="1"/>
</dbReference>
<keyword evidence="7" id="KW-0067">ATP-binding</keyword>
<keyword evidence="4" id="KW-0808">Transferase</keyword>
<evidence type="ECO:0000313" key="8">
    <source>
        <dbReference type="Proteomes" id="UP001595878"/>
    </source>
</evidence>
<evidence type="ECO:0000256" key="4">
    <source>
        <dbReference type="ARBA" id="ARBA00022679"/>
    </source>
</evidence>
<keyword evidence="5" id="KW-0418">Kinase</keyword>
<dbReference type="SUPFAM" id="SSF55874">
    <property type="entry name" value="ATPase domain of HSP90 chaperone/DNA topoisomerase II/histidine kinase"/>
    <property type="match status" value="1"/>
</dbReference>
<organism evidence="7 8">
    <name type="scientific">Dokdonia genika</name>
    <dbReference type="NCBI Taxonomy" id="308113"/>
    <lineage>
        <taxon>Bacteria</taxon>
        <taxon>Pseudomonadati</taxon>
        <taxon>Bacteroidota</taxon>
        <taxon>Flavobacteriia</taxon>
        <taxon>Flavobacteriales</taxon>
        <taxon>Flavobacteriaceae</taxon>
        <taxon>Dokdonia</taxon>
    </lineage>
</organism>
<dbReference type="InterPro" id="IPR003594">
    <property type="entry name" value="HATPase_dom"/>
</dbReference>
<gene>
    <name evidence="7" type="ORF">ACFO5T_12820</name>
</gene>
<comment type="caution">
    <text evidence="7">The sequence shown here is derived from an EMBL/GenBank/DDBJ whole genome shotgun (WGS) entry which is preliminary data.</text>
</comment>
<dbReference type="EMBL" id="JBHSHB010000024">
    <property type="protein sequence ID" value="MFC4691314.1"/>
    <property type="molecule type" value="Genomic_DNA"/>
</dbReference>
<dbReference type="Proteomes" id="UP001595878">
    <property type="component" value="Unassembled WGS sequence"/>
</dbReference>
<evidence type="ECO:0000259" key="6">
    <source>
        <dbReference type="PROSITE" id="PS50109"/>
    </source>
</evidence>
<dbReference type="EC" id="2.7.13.3" evidence="2"/>
<dbReference type="PRINTS" id="PR00344">
    <property type="entry name" value="BCTRLSENSOR"/>
</dbReference>
<comment type="catalytic activity">
    <reaction evidence="1">
        <text>ATP + protein L-histidine = ADP + protein N-phospho-L-histidine.</text>
        <dbReference type="EC" id="2.7.13.3"/>
    </reaction>
</comment>
<dbReference type="PANTHER" id="PTHR43304:SF1">
    <property type="entry name" value="PAC DOMAIN-CONTAINING PROTEIN"/>
    <property type="match status" value="1"/>
</dbReference>
<dbReference type="PROSITE" id="PS50109">
    <property type="entry name" value="HIS_KIN"/>
    <property type="match status" value="1"/>
</dbReference>
<dbReference type="InterPro" id="IPR036097">
    <property type="entry name" value="HisK_dim/P_sf"/>
</dbReference>
<evidence type="ECO:0000256" key="3">
    <source>
        <dbReference type="ARBA" id="ARBA00022553"/>
    </source>
</evidence>
<keyword evidence="7" id="KW-0547">Nucleotide-binding</keyword>
<dbReference type="Pfam" id="PF00512">
    <property type="entry name" value="HisKA"/>
    <property type="match status" value="1"/>
</dbReference>
<dbReference type="SMART" id="SM00388">
    <property type="entry name" value="HisKA"/>
    <property type="match status" value="1"/>
</dbReference>
<dbReference type="Gene3D" id="3.30.565.10">
    <property type="entry name" value="Histidine kinase-like ATPase, C-terminal domain"/>
    <property type="match status" value="1"/>
</dbReference>
<dbReference type="InterPro" id="IPR005467">
    <property type="entry name" value="His_kinase_dom"/>
</dbReference>
<dbReference type="SMART" id="SM00387">
    <property type="entry name" value="HATPase_c"/>
    <property type="match status" value="1"/>
</dbReference>
<sequence length="384" mass="43130">MNTENHILDILQLHEYGMAIGQSLEYKKSCDLFLKILLKRKNLNAAWILEDIKDTLLTTYAIPQGNEVSKVYTSQLKEVLSNMDDHLLVSDISIIQNAAPFSIDNGSVAIFNLKKQGFLFLYSKKNNISSIDLSQLQPVINKFCVNLQACKAFEEQENLLKNLASQNQELSDYAHMVSHDLKSPLRSIEALLNWLKEDYQEALGKKGSEEIDLIGSHLEKMDNLISGILHYSSIDKDLRKEREIDLNVLLDDVLNLQAVPSNVEVIIKDLPTIVADKVKIQQLFQNLVGNAISSMDKPEGKVTVSCEIVARAPRFKIADNGKGINKAYFEKIFQIFQKLDSDTSGTGIGLSIVKKIVSFYGGKIWLESEEGVGTTFYFTLPHTT</sequence>
<dbReference type="SUPFAM" id="SSF47384">
    <property type="entry name" value="Homodimeric domain of signal transducing histidine kinase"/>
    <property type="match status" value="1"/>
</dbReference>
<keyword evidence="8" id="KW-1185">Reference proteome</keyword>
<protein>
    <recommendedName>
        <fullName evidence="2">histidine kinase</fullName>
        <ecNumber evidence="2">2.7.13.3</ecNumber>
    </recommendedName>
</protein>
<feature type="domain" description="Histidine kinase" evidence="6">
    <location>
        <begin position="176"/>
        <end position="384"/>
    </location>
</feature>